<name>A0ABT8E5A4_9BACL</name>
<keyword evidence="1" id="KW-0472">Membrane</keyword>
<keyword evidence="3" id="KW-1185">Reference proteome</keyword>
<evidence type="ECO:0000313" key="2">
    <source>
        <dbReference type="EMBL" id="MDN4073094.1"/>
    </source>
</evidence>
<reference evidence="2" key="1">
    <citation type="submission" date="2023-06" db="EMBL/GenBank/DDBJ databases">
        <title>Draft Genome Sequences of Representative Paenibacillus Polymyxa, Bacillus cereus, Fictibacillus sp., and Brevibacillus agri Strains Isolated from Amazonian Dark Earth.</title>
        <authorList>
            <person name="Pellegrinetti T.A."/>
            <person name="Cunha I.C.M."/>
            <person name="Chaves M.G."/>
            <person name="Freitas A.S."/>
            <person name="Silva A.V.R."/>
            <person name="Tsai S.M."/>
            <person name="Mendes L.W."/>
        </authorList>
    </citation>
    <scope>NUCLEOTIDE SEQUENCE</scope>
    <source>
        <strain evidence="2">CENA-BCM004</strain>
    </source>
</reference>
<keyword evidence="1" id="KW-0812">Transmembrane</keyword>
<sequence>MKGKKILYWVLSLVLVGFLGHTVYDTGQQGTLKAQETNALKGQFHLDDVVKIYVPSTYDVDQPIDNTPFVNRSLETFSKMFGGATAIEGTGAWIGDNDQLIKEKVTIVYSFAKKLNKKKINEVVAYAKTLKEEMKQSSVSLEVNGKMYFIE</sequence>
<organism evidence="2 3">
    <name type="scientific">Fictibacillus terranigra</name>
    <dbReference type="NCBI Taxonomy" id="3058424"/>
    <lineage>
        <taxon>Bacteria</taxon>
        <taxon>Bacillati</taxon>
        <taxon>Bacillota</taxon>
        <taxon>Bacilli</taxon>
        <taxon>Bacillales</taxon>
        <taxon>Fictibacillaceae</taxon>
        <taxon>Fictibacillus</taxon>
    </lineage>
</organism>
<dbReference type="RefSeq" id="WP_290399239.1">
    <property type="nucleotide sequence ID" value="NZ_JAUHLN010000002.1"/>
</dbReference>
<proteinExistence type="predicted"/>
<feature type="transmembrane region" description="Helical" evidence="1">
    <location>
        <begin position="6"/>
        <end position="24"/>
    </location>
</feature>
<gene>
    <name evidence="2" type="ORF">QYF49_08730</name>
</gene>
<comment type="caution">
    <text evidence="2">The sequence shown here is derived from an EMBL/GenBank/DDBJ whole genome shotgun (WGS) entry which is preliminary data.</text>
</comment>
<accession>A0ABT8E5A4</accession>
<dbReference type="Proteomes" id="UP001168694">
    <property type="component" value="Unassembled WGS sequence"/>
</dbReference>
<keyword evidence="1" id="KW-1133">Transmembrane helix</keyword>
<evidence type="ECO:0000256" key="1">
    <source>
        <dbReference type="SAM" id="Phobius"/>
    </source>
</evidence>
<dbReference type="EMBL" id="JAUHLN010000002">
    <property type="protein sequence ID" value="MDN4073094.1"/>
    <property type="molecule type" value="Genomic_DNA"/>
</dbReference>
<evidence type="ECO:0000313" key="3">
    <source>
        <dbReference type="Proteomes" id="UP001168694"/>
    </source>
</evidence>
<protein>
    <submittedName>
        <fullName evidence="2">DUF3574 domain-containing protein</fullName>
    </submittedName>
</protein>